<sequence>MEETLMALLLGATAVTALAGQRIRLGRADQADARPYVVLQKASSQPNYHMQGASGYVATRVQIDCYSDTFTQTTKLARAIKAALSGHSGGSIQGIFIESERDLPAADAGSVSNLFRTSIDITVHYGEPS</sequence>
<accession>S3I8P5</accession>
<reference evidence="1 2" key="1">
    <citation type="journal article" date="2012" name="J. Bacteriol.">
        <title>Genome sequence of Rhizobium grahamii CCGE502, a broad-host-range symbiont with low nodulation competitiveness in Phaseolus vulgaris.</title>
        <authorList>
            <person name="Althabegoiti M.J."/>
            <person name="Lozano L."/>
            <person name="Torres-Tejerizo G."/>
            <person name="Ormeno-Orrillo E."/>
            <person name="Rogel M.A."/>
            <person name="Gonzalez V."/>
            <person name="Martinez-Romero E."/>
        </authorList>
    </citation>
    <scope>NUCLEOTIDE SEQUENCE [LARGE SCALE GENOMIC DNA]</scope>
    <source>
        <strain evidence="1 2">CCGE 502</strain>
    </source>
</reference>
<dbReference type="STRING" id="990285.RGCCGE502_22725"/>
<organism evidence="1 2">
    <name type="scientific">Rhizobium grahamii CCGE 502</name>
    <dbReference type="NCBI Taxonomy" id="990285"/>
    <lineage>
        <taxon>Bacteria</taxon>
        <taxon>Pseudomonadati</taxon>
        <taxon>Pseudomonadota</taxon>
        <taxon>Alphaproteobacteria</taxon>
        <taxon>Hyphomicrobiales</taxon>
        <taxon>Rhizobiaceae</taxon>
        <taxon>Rhizobium/Agrobacterium group</taxon>
        <taxon>Rhizobium</taxon>
    </lineage>
</organism>
<dbReference type="HOGENOM" id="CLU_150435_1_0_5"/>
<dbReference type="InterPro" id="IPR021508">
    <property type="entry name" value="Gp17-like"/>
</dbReference>
<gene>
    <name evidence="1" type="ORF">RGCCGE502_22725</name>
</gene>
<name>S3I8P5_9HYPH</name>
<comment type="caution">
    <text evidence="1">The sequence shown here is derived from an EMBL/GenBank/DDBJ whole genome shotgun (WGS) entry which is preliminary data.</text>
</comment>
<proteinExistence type="predicted"/>
<keyword evidence="2" id="KW-1185">Reference proteome</keyword>
<evidence type="ECO:0008006" key="3">
    <source>
        <dbReference type="Google" id="ProtNLM"/>
    </source>
</evidence>
<evidence type="ECO:0000313" key="2">
    <source>
        <dbReference type="Proteomes" id="UP000014411"/>
    </source>
</evidence>
<dbReference type="EMBL" id="AEYE02000029">
    <property type="protein sequence ID" value="EPE95713.1"/>
    <property type="molecule type" value="Genomic_DNA"/>
</dbReference>
<dbReference type="AlphaFoldDB" id="S3I8P5"/>
<dbReference type="Pfam" id="PF11367">
    <property type="entry name" value="Tail_completion_gp17"/>
    <property type="match status" value="1"/>
</dbReference>
<dbReference type="Gene3D" id="3.30.2000.30">
    <property type="match status" value="1"/>
</dbReference>
<dbReference type="InterPro" id="IPR053745">
    <property type="entry name" value="Viral_Tail_Comp_sf"/>
</dbReference>
<dbReference type="RefSeq" id="WP_016556495.1">
    <property type="nucleotide sequence ID" value="NZ_AEYE02000029.1"/>
</dbReference>
<dbReference type="eggNOG" id="ENOG50336ZF">
    <property type="taxonomic scope" value="Bacteria"/>
</dbReference>
<evidence type="ECO:0000313" key="1">
    <source>
        <dbReference type="EMBL" id="EPE95713.1"/>
    </source>
</evidence>
<protein>
    <recommendedName>
        <fullName evidence="3">DUF3168 domain-containing protein</fullName>
    </recommendedName>
</protein>
<dbReference type="Proteomes" id="UP000014411">
    <property type="component" value="Unassembled WGS sequence"/>
</dbReference>